<dbReference type="AlphaFoldDB" id="D0A1N8"/>
<dbReference type="Proteomes" id="UP000002316">
    <property type="component" value="Chromosome 10"/>
</dbReference>
<organism evidence="1 2">
    <name type="scientific">Trypanosoma brucei gambiense (strain MHOM/CI/86/DAL972)</name>
    <dbReference type="NCBI Taxonomy" id="679716"/>
    <lineage>
        <taxon>Eukaryota</taxon>
        <taxon>Discoba</taxon>
        <taxon>Euglenozoa</taxon>
        <taxon>Kinetoplastea</taxon>
        <taxon>Metakinetoplastina</taxon>
        <taxon>Trypanosomatida</taxon>
        <taxon>Trypanosomatidae</taxon>
        <taxon>Trypanosoma</taxon>
    </lineage>
</organism>
<evidence type="ECO:0000313" key="1">
    <source>
        <dbReference type="EMBL" id="CBH15181.1"/>
    </source>
</evidence>
<reference evidence="2" key="1">
    <citation type="journal article" date="2010" name="PLoS Negl. Trop. Dis.">
        <title>The genome sequence of Trypanosoma brucei gambiense, causative agent of chronic human african trypanosomiasis.</title>
        <authorList>
            <person name="Jackson A.P."/>
            <person name="Sanders M."/>
            <person name="Berry A."/>
            <person name="McQuillan J."/>
            <person name="Aslett M.A."/>
            <person name="Quail M.A."/>
            <person name="Chukualim B."/>
            <person name="Capewell P."/>
            <person name="MacLeod A."/>
            <person name="Melville S.E."/>
            <person name="Gibson W."/>
            <person name="Barry J.D."/>
            <person name="Berriman M."/>
            <person name="Hertz-Fowler C."/>
        </authorList>
    </citation>
    <scope>NUCLEOTIDE SEQUENCE [LARGE SCALE GENOMIC DNA]</scope>
    <source>
        <strain evidence="2">MHOM/CI/86/DAL972</strain>
    </source>
</reference>
<dbReference type="RefSeq" id="XP_011777446.1">
    <property type="nucleotide sequence ID" value="XM_011779144.1"/>
</dbReference>
<gene>
    <name evidence="1" type="ORF">TbgDal_X2660</name>
</gene>
<dbReference type="EMBL" id="FN554973">
    <property type="protein sequence ID" value="CBH15181.1"/>
    <property type="molecule type" value="Genomic_DNA"/>
</dbReference>
<sequence>MFFFFRWGGNRRKRQYPAMLTVAICGYMVRLKVAHHFSPSLSFPAPSSLFPNAGRLFKHRNLNIHHLKIERKKTNACEHIMGDDTISQNVKEKQRKLEMRKCEQTLEMRCDGTVTHHVQNAHC</sequence>
<dbReference type="GeneID" id="23865323"/>
<dbReference type="KEGG" id="tbg:TbgDal_X2660"/>
<name>D0A1N8_TRYB9</name>
<proteinExistence type="predicted"/>
<accession>D0A1N8</accession>
<protein>
    <submittedName>
        <fullName evidence="1">Uncharacterized protein</fullName>
    </submittedName>
</protein>
<evidence type="ECO:0000313" key="2">
    <source>
        <dbReference type="Proteomes" id="UP000002316"/>
    </source>
</evidence>